<proteinExistence type="predicted"/>
<dbReference type="EMBL" id="JBIMSN010000116">
    <property type="protein sequence ID" value="MFH5231531.1"/>
    <property type="molecule type" value="Genomic_DNA"/>
</dbReference>
<keyword evidence="1" id="KW-0812">Transmembrane</keyword>
<evidence type="ECO:0008006" key="8">
    <source>
        <dbReference type="Google" id="ProtNLM"/>
    </source>
</evidence>
<sequence>MRRLCLALMLVGGLTAFLAAALFQGLSSPEVAGTFITGYSQTSSFPVRFSSDPARYLTVGLLGAVVGLVSGAVLHAVGMRMSADDGAVLTVLAGLLGSAIGLSPVLITMAATIDLTAGVTPLGMYAITGVLAYLLAIAAVHVSLRVIGDPTTKSTTRATAVLLPAGGILATAAGVGSAWTLGFSTATSTWIVVVIVVVLILSGTFAMARVAGVRRSASSIGMSAR</sequence>
<feature type="transmembrane region" description="Helical" evidence="1">
    <location>
        <begin position="56"/>
        <end position="77"/>
    </location>
</feature>
<feature type="transmembrane region" description="Helical" evidence="1">
    <location>
        <begin position="187"/>
        <end position="208"/>
    </location>
</feature>
<comment type="caution">
    <text evidence="4">The sequence shown here is derived from an EMBL/GenBank/DDBJ whole genome shotgun (WGS) entry which is preliminary data.</text>
</comment>
<keyword evidence="7" id="KW-1185">Reference proteome</keyword>
<name>A0ABW7KTZ5_9NOCA</name>
<feature type="transmembrane region" description="Helical" evidence="1">
    <location>
        <begin position="89"/>
        <end position="113"/>
    </location>
</feature>
<evidence type="ECO:0000313" key="5">
    <source>
        <dbReference type="Proteomes" id="UP001609175"/>
    </source>
</evidence>
<reference evidence="5 6" key="1">
    <citation type="submission" date="2024-10" db="EMBL/GenBank/DDBJ databases">
        <authorList>
            <person name="Riesco R."/>
        </authorList>
    </citation>
    <scope>NUCLEOTIDE SEQUENCE [LARGE SCALE GENOMIC DNA]</scope>
    <source>
        <strain evidence="4 6">NCIMB 15448</strain>
        <strain evidence="2 5">NCIMB 15449</strain>
        <strain evidence="3 7">NCIMB 15450</strain>
    </source>
</reference>
<evidence type="ECO:0000256" key="1">
    <source>
        <dbReference type="SAM" id="Phobius"/>
    </source>
</evidence>
<organism evidence="4 6">
    <name type="scientific">Antrihabitans spumae</name>
    <dbReference type="NCBI Taxonomy" id="3373370"/>
    <lineage>
        <taxon>Bacteria</taxon>
        <taxon>Bacillati</taxon>
        <taxon>Actinomycetota</taxon>
        <taxon>Actinomycetes</taxon>
        <taxon>Mycobacteriales</taxon>
        <taxon>Nocardiaceae</taxon>
        <taxon>Antrihabitans</taxon>
    </lineage>
</organism>
<dbReference type="Proteomes" id="UP001609176">
    <property type="component" value="Unassembled WGS sequence"/>
</dbReference>
<dbReference type="EMBL" id="JBIMSP010000032">
    <property type="protein sequence ID" value="MFH5243861.1"/>
    <property type="molecule type" value="Genomic_DNA"/>
</dbReference>
<evidence type="ECO:0000313" key="2">
    <source>
        <dbReference type="EMBL" id="MFH5211186.1"/>
    </source>
</evidence>
<evidence type="ECO:0000313" key="6">
    <source>
        <dbReference type="Proteomes" id="UP001609176"/>
    </source>
</evidence>
<accession>A0ABW7KTZ5</accession>
<keyword evidence="1" id="KW-0472">Membrane</keyword>
<feature type="transmembrane region" description="Helical" evidence="1">
    <location>
        <begin position="160"/>
        <end position="181"/>
    </location>
</feature>
<protein>
    <recommendedName>
        <fullName evidence="8">Sulphur transport domain-containing protein</fullName>
    </recommendedName>
</protein>
<evidence type="ECO:0000313" key="3">
    <source>
        <dbReference type="EMBL" id="MFH5231531.1"/>
    </source>
</evidence>
<dbReference type="Proteomes" id="UP001609219">
    <property type="component" value="Unassembled WGS sequence"/>
</dbReference>
<dbReference type="RefSeq" id="WP_395117449.1">
    <property type="nucleotide sequence ID" value="NZ_JBIMSN010000116.1"/>
</dbReference>
<dbReference type="EMBL" id="JBIMSO010000070">
    <property type="protein sequence ID" value="MFH5211186.1"/>
    <property type="molecule type" value="Genomic_DNA"/>
</dbReference>
<dbReference type="Proteomes" id="UP001609175">
    <property type="component" value="Unassembled WGS sequence"/>
</dbReference>
<keyword evidence="1" id="KW-1133">Transmembrane helix</keyword>
<gene>
    <name evidence="4" type="ORF">ACHIPV_18550</name>
    <name evidence="2" type="ORF">ACHIPZ_23695</name>
    <name evidence="3" type="ORF">ACHIRB_23620</name>
</gene>
<feature type="transmembrane region" description="Helical" evidence="1">
    <location>
        <begin position="125"/>
        <end position="148"/>
    </location>
</feature>
<evidence type="ECO:0000313" key="4">
    <source>
        <dbReference type="EMBL" id="MFH5243861.1"/>
    </source>
</evidence>
<evidence type="ECO:0000313" key="7">
    <source>
        <dbReference type="Proteomes" id="UP001609219"/>
    </source>
</evidence>